<evidence type="ECO:0000259" key="4">
    <source>
        <dbReference type="Pfam" id="PF07714"/>
    </source>
</evidence>
<gene>
    <name evidence="5" type="ORF">FPE_LOCUS9203</name>
</gene>
<dbReference type="Proteomes" id="UP000834106">
    <property type="component" value="Chromosome 5"/>
</dbReference>
<organism evidence="5 6">
    <name type="scientific">Fraxinus pennsylvanica</name>
    <dbReference type="NCBI Taxonomy" id="56036"/>
    <lineage>
        <taxon>Eukaryota</taxon>
        <taxon>Viridiplantae</taxon>
        <taxon>Streptophyta</taxon>
        <taxon>Embryophyta</taxon>
        <taxon>Tracheophyta</taxon>
        <taxon>Spermatophyta</taxon>
        <taxon>Magnoliopsida</taxon>
        <taxon>eudicotyledons</taxon>
        <taxon>Gunneridae</taxon>
        <taxon>Pentapetalae</taxon>
        <taxon>asterids</taxon>
        <taxon>lamiids</taxon>
        <taxon>Lamiales</taxon>
        <taxon>Oleaceae</taxon>
        <taxon>Oleeae</taxon>
        <taxon>Fraxinus</taxon>
    </lineage>
</organism>
<dbReference type="Gene3D" id="3.30.200.20">
    <property type="entry name" value="Phosphorylase Kinase, domain 1"/>
    <property type="match status" value="1"/>
</dbReference>
<dbReference type="InterPro" id="IPR011009">
    <property type="entry name" value="Kinase-like_dom_sf"/>
</dbReference>
<dbReference type="InterPro" id="IPR017441">
    <property type="entry name" value="Protein_kinase_ATP_BS"/>
</dbReference>
<keyword evidence="1 3" id="KW-0547">Nucleotide-binding</keyword>
<name>A0AAD2DRE8_9LAMI</name>
<evidence type="ECO:0000256" key="1">
    <source>
        <dbReference type="ARBA" id="ARBA00022741"/>
    </source>
</evidence>
<keyword evidence="6" id="KW-1185">Reference proteome</keyword>
<reference evidence="5" key="1">
    <citation type="submission" date="2023-05" db="EMBL/GenBank/DDBJ databases">
        <authorList>
            <person name="Huff M."/>
        </authorList>
    </citation>
    <scope>NUCLEOTIDE SEQUENCE</scope>
</reference>
<dbReference type="InterPro" id="IPR001245">
    <property type="entry name" value="Ser-Thr/Tyr_kinase_cat_dom"/>
</dbReference>
<keyword evidence="2 3" id="KW-0067">ATP-binding</keyword>
<evidence type="ECO:0000256" key="3">
    <source>
        <dbReference type="PROSITE-ProRule" id="PRU10141"/>
    </source>
</evidence>
<evidence type="ECO:0000313" key="6">
    <source>
        <dbReference type="Proteomes" id="UP000834106"/>
    </source>
</evidence>
<dbReference type="GO" id="GO:0005524">
    <property type="term" value="F:ATP binding"/>
    <property type="evidence" value="ECO:0007669"/>
    <property type="project" value="UniProtKB-UniRule"/>
</dbReference>
<feature type="binding site" evidence="3">
    <location>
        <position position="65"/>
    </location>
    <ligand>
        <name>ATP</name>
        <dbReference type="ChEBI" id="CHEBI:30616"/>
    </ligand>
</feature>
<evidence type="ECO:0000313" key="5">
    <source>
        <dbReference type="EMBL" id="CAI9761773.1"/>
    </source>
</evidence>
<dbReference type="PANTHER" id="PTHR46008:SF18">
    <property type="entry name" value="PROTEIN KINASE DOMAIN-CONTAINING PROTEIN"/>
    <property type="match status" value="1"/>
</dbReference>
<feature type="domain" description="Serine-threonine/tyrosine-protein kinase catalytic" evidence="4">
    <location>
        <begin position="39"/>
        <end position="137"/>
    </location>
</feature>
<accession>A0AAD2DRE8</accession>
<evidence type="ECO:0000256" key="2">
    <source>
        <dbReference type="ARBA" id="ARBA00022840"/>
    </source>
</evidence>
<dbReference type="EMBL" id="OU503040">
    <property type="protein sequence ID" value="CAI9761773.1"/>
    <property type="molecule type" value="Genomic_DNA"/>
</dbReference>
<protein>
    <recommendedName>
        <fullName evidence="4">Serine-threonine/tyrosine-protein kinase catalytic domain-containing protein</fullName>
    </recommendedName>
</protein>
<dbReference type="PANTHER" id="PTHR46008">
    <property type="entry name" value="LEAF RUST 10 DISEASE-RESISTANCE LOCUS RECEPTOR-LIKE PROTEIN KINASE-LIKE 1.4"/>
    <property type="match status" value="1"/>
</dbReference>
<dbReference type="FunFam" id="3.30.200.20:FF:000736">
    <property type="entry name" value="Putative serine/threonine-protein kinase At1g18390 family"/>
    <property type="match status" value="1"/>
</dbReference>
<proteinExistence type="predicted"/>
<dbReference type="GO" id="GO:0004672">
    <property type="term" value="F:protein kinase activity"/>
    <property type="evidence" value="ECO:0007669"/>
    <property type="project" value="InterPro"/>
</dbReference>
<dbReference type="PROSITE" id="PS00107">
    <property type="entry name" value="PROTEIN_KINASE_ATP"/>
    <property type="match status" value="1"/>
</dbReference>
<dbReference type="AlphaFoldDB" id="A0AAD2DRE8"/>
<dbReference type="Pfam" id="PF07714">
    <property type="entry name" value="PK_Tyr_Ser-Thr"/>
    <property type="match status" value="1"/>
</dbReference>
<dbReference type="SUPFAM" id="SSF56112">
    <property type="entry name" value="Protein kinase-like (PK-like)"/>
    <property type="match status" value="1"/>
</dbReference>
<sequence>MAAEEDPAIILLRRHCSASLPPPVFTYEELESSTNRFDLKLKIGDGGFGSLYLGQLCDGRVVVVKHLHKHNSTTAARAKGFSTKSFCNEILILSSTYHPNLVKLHGYCCDPRGLLLVYDYVPNGILSIHLHGKKSLYQKRGINMEYNSRYRPANRHGH</sequence>